<dbReference type="Proteomes" id="UP000195607">
    <property type="component" value="Chromosome I"/>
</dbReference>
<keyword evidence="2" id="KW-0808">Transferase</keyword>
<reference evidence="4" key="3">
    <citation type="submission" date="2016-06" db="EMBL/GenBank/DDBJ databases">
        <authorList>
            <person name="Toshchakov V.S."/>
        </authorList>
    </citation>
    <scope>NUCLEOTIDE SEQUENCE [LARGE SCALE GENOMIC DNA]</scope>
    <source>
        <strain>PM4 (JCM 30641</strain>
        <strain evidence="4">\VKM B-2940)</strain>
    </source>
</reference>
<keyword evidence="1" id="KW-0812">Transmembrane</keyword>
<evidence type="ECO:0000313" key="5">
    <source>
        <dbReference type="Proteomes" id="UP000195607"/>
    </source>
</evidence>
<proteinExistence type="predicted"/>
<name>A0A1N5UKL9_9ARCH</name>
<reference evidence="2 5" key="1">
    <citation type="submission" date="2016-04" db="EMBL/GenBank/DDBJ databases">
        <authorList>
            <person name="Evans L.H."/>
            <person name="Alamgir A."/>
            <person name="Owens N."/>
            <person name="Weber N.D."/>
            <person name="Virtaneva K."/>
            <person name="Barbian K."/>
            <person name="Babar A."/>
            <person name="Rosenke K."/>
        </authorList>
    </citation>
    <scope>NUCLEOTIDE SEQUENCE [LARGE SCALE GENOMIC DNA]</scope>
    <source>
        <strain evidence="2">S5</strain>
        <strain evidence="5">S5(T) (JCM 30642 \VKM B-2941)</strain>
    </source>
</reference>
<keyword evidence="4" id="KW-1185">Reference proteome</keyword>
<dbReference type="EMBL" id="LT719092">
    <property type="protein sequence ID" value="SJK84833.1"/>
    <property type="molecule type" value="Genomic_DNA"/>
</dbReference>
<evidence type="ECO:0000313" key="4">
    <source>
        <dbReference type="Proteomes" id="UP000187822"/>
    </source>
</evidence>
<keyword evidence="2" id="KW-0418">Kinase</keyword>
<evidence type="ECO:0000313" key="2">
    <source>
        <dbReference type="EMBL" id="SIM60635.1"/>
    </source>
</evidence>
<evidence type="ECO:0000256" key="1">
    <source>
        <dbReference type="SAM" id="Phobius"/>
    </source>
</evidence>
<dbReference type="KEGG" id="cdiv:CPM_1001"/>
<keyword evidence="2" id="KW-0723">Serine/threonine-protein kinase</keyword>
<dbReference type="AlphaFoldDB" id="A0A1N5UKL9"/>
<dbReference type="EMBL" id="LT671858">
    <property type="protein sequence ID" value="SIM60635.1"/>
    <property type="molecule type" value="Genomic_DNA"/>
</dbReference>
<sequence>MVVSKMVKRVINFMYFISVKNKRVFSILVVFLLIFSAFTVYYNVHGKNLNLSSKIENREYITHFNNKTNFGAVNVSNFKISSNQKECNYTVPITFNSSIRYFQKGYIYQQLIQLNRSKIPQINSKFSNLYFTYGNGSKIYAWIMNIIGNIANIWLRLIFSLNLTIWINIGPKNLSLFGNYSFLGYSVSFFNAPLVFGTPKVPRAWDFSGTSLPNGFVNLNTNYTVNDGLYISGETAHYAKIKVSGTYSNNTGILTNMQVSKNGHTNIRQSFDYKLKGQEESSTNFWFVNGTEFTFATENRGPSINTGLINYGYNVIGINDSLDKNLAYGTLNNLVFSGTNTPSINASDYSNFMYCIGGSYFERYANYSWIVIRTIPPSNIMPAFAIGTIQNTYTVIFRSINLPRNNNWYINVTGHGNTETFLTTQSEFSINLQKGEYSYVVGNSTMYYPVSRIGHLNLNGSSIIIPVKFDEFAFLKIILTPWYSSLILKGRIIPVSGWIYNNNGLLQSEVFNLSLFPGNYSIKAIGNGYYKFFKNITLSSGRLLSINVTLSPRTSNFKYQYVEILTVFSAAMFGSIIYLSTKKRRK</sequence>
<gene>
    <name evidence="3" type="ORF">CPM_1001</name>
    <name evidence="2" type="ORF">CSP5_0987</name>
</gene>
<keyword evidence="1" id="KW-0472">Membrane</keyword>
<dbReference type="Proteomes" id="UP000187822">
    <property type="component" value="Chromosome I"/>
</dbReference>
<accession>A0A1N5UKL9</accession>
<reference evidence="3" key="2">
    <citation type="submission" date="2016-06" db="EMBL/GenBank/DDBJ databases">
        <authorList>
            <person name="Olsen C.W."/>
            <person name="Carey S."/>
            <person name="Hinshaw L."/>
            <person name="Karasin A.I."/>
        </authorList>
    </citation>
    <scope>NUCLEOTIDE SEQUENCE [LARGE SCALE GENOMIC DNA]</scope>
    <source>
        <strain evidence="3">PM4</strain>
    </source>
</reference>
<dbReference type="GO" id="GO:0004674">
    <property type="term" value="F:protein serine/threonine kinase activity"/>
    <property type="evidence" value="ECO:0007669"/>
    <property type="project" value="UniProtKB-KW"/>
</dbReference>
<keyword evidence="1" id="KW-1133">Transmembrane helix</keyword>
<evidence type="ECO:0000313" key="3">
    <source>
        <dbReference type="EMBL" id="SJK84833.1"/>
    </source>
</evidence>
<organism evidence="2 5">
    <name type="scientific">Cuniculiplasma divulgatum</name>
    <dbReference type="NCBI Taxonomy" id="1673428"/>
    <lineage>
        <taxon>Archaea</taxon>
        <taxon>Methanobacteriati</taxon>
        <taxon>Thermoplasmatota</taxon>
        <taxon>Thermoplasmata</taxon>
        <taxon>Thermoplasmatales</taxon>
        <taxon>Cuniculiplasmataceae</taxon>
        <taxon>Cuniculiplasma</taxon>
    </lineage>
</organism>
<dbReference type="STRING" id="1673428.CPM_1001"/>
<protein>
    <submittedName>
        <fullName evidence="2">Cell surface serine/threonine protein kinase</fullName>
    </submittedName>
</protein>
<feature type="transmembrane region" description="Helical" evidence="1">
    <location>
        <begin position="559"/>
        <end position="579"/>
    </location>
</feature>